<evidence type="ECO:0000313" key="2">
    <source>
        <dbReference type="EMBL" id="GEP43527.1"/>
    </source>
</evidence>
<feature type="region of interest" description="Disordered" evidence="1">
    <location>
        <begin position="538"/>
        <end position="563"/>
    </location>
</feature>
<dbReference type="AlphaFoldDB" id="A0A512M9V9"/>
<evidence type="ECO:0000313" key="3">
    <source>
        <dbReference type="Proteomes" id="UP000321577"/>
    </source>
</evidence>
<reference evidence="2 3" key="1">
    <citation type="submission" date="2019-07" db="EMBL/GenBank/DDBJ databases">
        <title>Whole genome shotgun sequence of Brevifollis gellanilyticus NBRC 108608.</title>
        <authorList>
            <person name="Hosoyama A."/>
            <person name="Uohara A."/>
            <person name="Ohji S."/>
            <person name="Ichikawa N."/>
        </authorList>
    </citation>
    <scope>NUCLEOTIDE SEQUENCE [LARGE SCALE GENOMIC DNA]</scope>
    <source>
        <strain evidence="2 3">NBRC 108608</strain>
    </source>
</reference>
<dbReference type="SUPFAM" id="SSF53756">
    <property type="entry name" value="UDP-Glycosyltransferase/glycogen phosphorylase"/>
    <property type="match status" value="1"/>
</dbReference>
<gene>
    <name evidence="2" type="ORF">BGE01nite_28180</name>
</gene>
<evidence type="ECO:0008006" key="4">
    <source>
        <dbReference type="Google" id="ProtNLM"/>
    </source>
</evidence>
<name>A0A512M9V9_9BACT</name>
<evidence type="ECO:0000256" key="1">
    <source>
        <dbReference type="SAM" id="MobiDB-lite"/>
    </source>
</evidence>
<accession>A0A512M9V9</accession>
<sequence>MYAQLPGYVPVPAAYGVEEADLSLQIQAAGWSILSCLWMRAWHDRPYADHGHSVLPWIRNEVLLAYLRFPRIGQPWGWVRAVRHVWRHRHEVGWLELLRQLAYSLPHAIHYQGYVRRYSLLEVWRHHRQKERRFLLTSTSRDGRLVVRLSAAPKARRVLFIQYTNPAGYPPLEHASRMLARSGWEVEFRGIHSNGSDGLEFAPHPRVRVRRIRYQKPGVMQKLHYLGFILWCVWGALRWRPAWVYASDVLSAPAAEIILKLRLARLVYHEHDSPVGCGAQDGSVLRQVRKSRNRLGRDAHLILLPNQKRLDHFLDTTSSRGLAFCVWNCPSLDEIPESAPSRPLEGPLKVLYHGSIVPERFGVFILEALALCQADVRLTLIGYFPLSNMTYRDVLMTEAARLGVSDRFEYLGTIPQRAELMARGSSCHVGLCMLRIHEGDINMQHMSGASNKPFDYASQGLALIIPPDAEWERLYAAVGCSMSCPMGDAEKLADVLCWMAGHRNEVAEMGRRGHAMARAEWHYEKQFASVLEQMEERAGDPITRRRPVPPRSPQMNSQASHLK</sequence>
<comment type="caution">
    <text evidence="2">The sequence shown here is derived from an EMBL/GenBank/DDBJ whole genome shotgun (WGS) entry which is preliminary data.</text>
</comment>
<dbReference type="Gene3D" id="3.40.50.2000">
    <property type="entry name" value="Glycogen Phosphorylase B"/>
    <property type="match status" value="1"/>
</dbReference>
<dbReference type="EMBL" id="BKAG01000018">
    <property type="protein sequence ID" value="GEP43527.1"/>
    <property type="molecule type" value="Genomic_DNA"/>
</dbReference>
<organism evidence="2 3">
    <name type="scientific">Brevifollis gellanilyticus</name>
    <dbReference type="NCBI Taxonomy" id="748831"/>
    <lineage>
        <taxon>Bacteria</taxon>
        <taxon>Pseudomonadati</taxon>
        <taxon>Verrucomicrobiota</taxon>
        <taxon>Verrucomicrobiia</taxon>
        <taxon>Verrucomicrobiales</taxon>
        <taxon>Verrucomicrobiaceae</taxon>
    </lineage>
</organism>
<feature type="compositionally biased region" description="Polar residues" evidence="1">
    <location>
        <begin position="553"/>
        <end position="563"/>
    </location>
</feature>
<protein>
    <recommendedName>
        <fullName evidence="4">Glycosyltransferase subfamily 4-like N-terminal domain-containing protein</fullName>
    </recommendedName>
</protein>
<proteinExistence type="predicted"/>
<dbReference type="Proteomes" id="UP000321577">
    <property type="component" value="Unassembled WGS sequence"/>
</dbReference>
<keyword evidence="3" id="KW-1185">Reference proteome</keyword>